<dbReference type="EMBL" id="CP113088">
    <property type="protein sequence ID" value="WAC03014.1"/>
    <property type="molecule type" value="Genomic_DNA"/>
</dbReference>
<organism evidence="1 3">
    <name type="scientific">Lacinutrix neustonica</name>
    <dbReference type="NCBI Taxonomy" id="2980107"/>
    <lineage>
        <taxon>Bacteria</taxon>
        <taxon>Pseudomonadati</taxon>
        <taxon>Bacteroidota</taxon>
        <taxon>Flavobacteriia</taxon>
        <taxon>Flavobacteriales</taxon>
        <taxon>Flavobacteriaceae</taxon>
        <taxon>Lacinutrix</taxon>
    </lineage>
</organism>
<dbReference type="Proteomes" id="UP001164705">
    <property type="component" value="Chromosome"/>
</dbReference>
<proteinExistence type="predicted"/>
<protein>
    <submittedName>
        <fullName evidence="1">Uncharacterized protein</fullName>
    </submittedName>
</protein>
<dbReference type="RefSeq" id="WP_267676734.1">
    <property type="nucleotide sequence ID" value="NZ_CP113088.1"/>
</dbReference>
<dbReference type="EMBL" id="CP113088">
    <property type="protein sequence ID" value="WAC02137.1"/>
    <property type="molecule type" value="Genomic_DNA"/>
</dbReference>
<keyword evidence="3" id="KW-1185">Reference proteome</keyword>
<dbReference type="AlphaFoldDB" id="A0A9E8MV40"/>
<name>A0A9E8MV40_9FLAO</name>
<gene>
    <name evidence="2" type="ORF">N7U66_05125</name>
    <name evidence="1" type="ORF">N7U66_20570</name>
</gene>
<reference evidence="1" key="1">
    <citation type="submission" date="2022-11" db="EMBL/GenBank/DDBJ databases">
        <title>Lacinutrix neustonica HL-RS19T sp. nov., isolated from the surface microlayer sample of brackish Lake Shihwa.</title>
        <authorList>
            <person name="Choi J.Y."/>
            <person name="Hwang C.Y."/>
        </authorList>
    </citation>
    <scope>NUCLEOTIDE SEQUENCE</scope>
    <source>
        <strain evidence="1">HL-RS19</strain>
    </source>
</reference>
<sequence length="231" mass="27495">MKKIKLFVIFSFLSLLTFGQSELSFNIVKAEYKADEQYLKIDLIVKNNTDSTAFFIKPKNYFFDKHYDKRNQLGFHGLNVAPYSLKITSNKKCKTNDEGYIQPMQDNDQTHLKSEMVEIKPNESKTYKNIKIERFDGNFCKKREYKIQLNYKHNVQVMDEKLVTEIKEKYDLIKKETIELNYILYYNASSYRSTEKDNFKKLNEFLNKIPKMKMLNNKEFLSNSIIATEVE</sequence>
<dbReference type="KEGG" id="lnu:N7U66_20570"/>
<evidence type="ECO:0000313" key="2">
    <source>
        <dbReference type="EMBL" id="WAC03014.1"/>
    </source>
</evidence>
<accession>A0A9E8MV40</accession>
<evidence type="ECO:0000313" key="3">
    <source>
        <dbReference type="Proteomes" id="UP001164705"/>
    </source>
</evidence>
<dbReference type="KEGG" id="lnu:N7U66_05125"/>
<evidence type="ECO:0000313" key="1">
    <source>
        <dbReference type="EMBL" id="WAC02137.1"/>
    </source>
</evidence>